<dbReference type="GO" id="GO:0005634">
    <property type="term" value="C:nucleus"/>
    <property type="evidence" value="ECO:0007669"/>
    <property type="project" value="UniProtKB-SubCell"/>
</dbReference>
<dbReference type="Gene3D" id="4.10.280.10">
    <property type="entry name" value="Helix-loop-helix DNA-binding domain"/>
    <property type="match status" value="1"/>
</dbReference>
<gene>
    <name evidence="7" type="ORF">GOP47_0025618</name>
</gene>
<evidence type="ECO:0000313" key="8">
    <source>
        <dbReference type="Proteomes" id="UP000886520"/>
    </source>
</evidence>
<dbReference type="CDD" id="cd11393">
    <property type="entry name" value="bHLH_AtbHLH_like"/>
    <property type="match status" value="1"/>
</dbReference>
<dbReference type="GO" id="GO:0046983">
    <property type="term" value="F:protein dimerization activity"/>
    <property type="evidence" value="ECO:0007669"/>
    <property type="project" value="InterPro"/>
</dbReference>
<evidence type="ECO:0000256" key="1">
    <source>
        <dbReference type="ARBA" id="ARBA00004123"/>
    </source>
</evidence>
<keyword evidence="3" id="KW-0804">Transcription</keyword>
<dbReference type="Proteomes" id="UP000886520">
    <property type="component" value="Chromosome 25"/>
</dbReference>
<evidence type="ECO:0000313" key="7">
    <source>
        <dbReference type="EMBL" id="KAI5059299.1"/>
    </source>
</evidence>
<feature type="domain" description="BHLH" evidence="6">
    <location>
        <begin position="153"/>
        <end position="202"/>
    </location>
</feature>
<evidence type="ECO:0000256" key="2">
    <source>
        <dbReference type="ARBA" id="ARBA00023015"/>
    </source>
</evidence>
<accession>A0A9D4U0N5</accession>
<feature type="region of interest" description="Disordered" evidence="5">
    <location>
        <begin position="101"/>
        <end position="136"/>
    </location>
</feature>
<dbReference type="PANTHER" id="PTHR16223:SF238">
    <property type="entry name" value="TRANSCRIPTION FACTOR BHLH114"/>
    <property type="match status" value="1"/>
</dbReference>
<name>A0A9D4U0N5_ADICA</name>
<keyword evidence="4" id="KW-0539">Nucleus</keyword>
<organism evidence="7 8">
    <name type="scientific">Adiantum capillus-veneris</name>
    <name type="common">Maidenhair fern</name>
    <dbReference type="NCBI Taxonomy" id="13818"/>
    <lineage>
        <taxon>Eukaryota</taxon>
        <taxon>Viridiplantae</taxon>
        <taxon>Streptophyta</taxon>
        <taxon>Embryophyta</taxon>
        <taxon>Tracheophyta</taxon>
        <taxon>Polypodiopsida</taxon>
        <taxon>Polypodiidae</taxon>
        <taxon>Polypodiales</taxon>
        <taxon>Pteridineae</taxon>
        <taxon>Pteridaceae</taxon>
        <taxon>Vittarioideae</taxon>
        <taxon>Adiantum</taxon>
    </lineage>
</organism>
<reference evidence="7" key="1">
    <citation type="submission" date="2021-01" db="EMBL/GenBank/DDBJ databases">
        <title>Adiantum capillus-veneris genome.</title>
        <authorList>
            <person name="Fang Y."/>
            <person name="Liao Q."/>
        </authorList>
    </citation>
    <scope>NUCLEOTIDE SEQUENCE</scope>
    <source>
        <strain evidence="7">H3</strain>
        <tissue evidence="7">Leaf</tissue>
    </source>
</reference>
<evidence type="ECO:0000256" key="4">
    <source>
        <dbReference type="ARBA" id="ARBA00023242"/>
    </source>
</evidence>
<evidence type="ECO:0000256" key="5">
    <source>
        <dbReference type="SAM" id="MobiDB-lite"/>
    </source>
</evidence>
<feature type="compositionally biased region" description="Polar residues" evidence="5">
    <location>
        <begin position="101"/>
        <end position="110"/>
    </location>
</feature>
<proteinExistence type="predicted"/>
<keyword evidence="2" id="KW-0805">Transcription regulation</keyword>
<dbReference type="InterPro" id="IPR011598">
    <property type="entry name" value="bHLH_dom"/>
</dbReference>
<protein>
    <recommendedName>
        <fullName evidence="6">BHLH domain-containing protein</fullName>
    </recommendedName>
</protein>
<dbReference type="InterPro" id="IPR036638">
    <property type="entry name" value="HLH_DNA-bd_sf"/>
</dbReference>
<comment type="caution">
    <text evidence="7">The sequence shown here is derived from an EMBL/GenBank/DDBJ whole genome shotgun (WGS) entry which is preliminary data.</text>
</comment>
<dbReference type="OrthoDB" id="673975at2759"/>
<sequence length="260" mass="28026">MSSSSLATKDSSKMHEFCSCLEPSCLNIGLQGLQQKEMKRYKLPRASCARLREAMDSCNSWSPKSLSPEALPPLDLILPSMAEERARGFCTDHCDEDASHLVTSTRSGNSPVHDRSSGSAKAVPEETFSLPSPSESTDRCTLTIAKRPKVDQCEAASKAQASQSQVPKLGEKITALQQLVAPFGKTDTASVLLEAIGYIKFLQEQVNVLSSPYMTANATNKEGIDLRSRGLCLVPISCTMNVANSNGADYWISGISGCSR</sequence>
<dbReference type="PANTHER" id="PTHR16223">
    <property type="entry name" value="TRANSCRIPTION FACTOR BHLH83-RELATED"/>
    <property type="match status" value="1"/>
</dbReference>
<dbReference type="GO" id="GO:0000978">
    <property type="term" value="F:RNA polymerase II cis-regulatory region sequence-specific DNA binding"/>
    <property type="evidence" value="ECO:0007669"/>
    <property type="project" value="TreeGrafter"/>
</dbReference>
<dbReference type="InterPro" id="IPR045239">
    <property type="entry name" value="bHLH95_bHLH"/>
</dbReference>
<keyword evidence="8" id="KW-1185">Reference proteome</keyword>
<comment type="subcellular location">
    <subcellularLocation>
        <location evidence="1">Nucleus</location>
    </subcellularLocation>
</comment>
<dbReference type="PROSITE" id="PS50888">
    <property type="entry name" value="BHLH"/>
    <property type="match status" value="1"/>
</dbReference>
<dbReference type="SUPFAM" id="SSF47459">
    <property type="entry name" value="HLH, helix-loop-helix DNA-binding domain"/>
    <property type="match status" value="1"/>
</dbReference>
<dbReference type="GO" id="GO:0000981">
    <property type="term" value="F:DNA-binding transcription factor activity, RNA polymerase II-specific"/>
    <property type="evidence" value="ECO:0007669"/>
    <property type="project" value="TreeGrafter"/>
</dbReference>
<dbReference type="EMBL" id="JABFUD020000025">
    <property type="protein sequence ID" value="KAI5059299.1"/>
    <property type="molecule type" value="Genomic_DNA"/>
</dbReference>
<dbReference type="AlphaFoldDB" id="A0A9D4U0N5"/>
<dbReference type="InterPro" id="IPR045843">
    <property type="entry name" value="IND-like"/>
</dbReference>
<evidence type="ECO:0000259" key="6">
    <source>
        <dbReference type="PROSITE" id="PS50888"/>
    </source>
</evidence>
<evidence type="ECO:0000256" key="3">
    <source>
        <dbReference type="ARBA" id="ARBA00023163"/>
    </source>
</evidence>